<dbReference type="Proteomes" id="UP000249005">
    <property type="component" value="Chromosome 1"/>
</dbReference>
<dbReference type="EMBL" id="LS483470">
    <property type="protein sequence ID" value="SQI35631.1"/>
    <property type="molecule type" value="Genomic_DNA"/>
</dbReference>
<feature type="signal peptide" evidence="1">
    <location>
        <begin position="1"/>
        <end position="21"/>
    </location>
</feature>
<feature type="chain" id="PRO_5016100299" description="PsbP C-terminal domain-containing protein" evidence="1">
    <location>
        <begin position="22"/>
        <end position="176"/>
    </location>
</feature>
<dbReference type="KEGG" id="lri:NCTC12151_00472"/>
<reference evidence="2 3" key="1">
    <citation type="submission" date="2018-06" db="EMBL/GenBank/DDBJ databases">
        <authorList>
            <consortium name="Pathogen Informatics"/>
            <person name="Doyle S."/>
        </authorList>
    </citation>
    <scope>NUCLEOTIDE SEQUENCE [LARGE SCALE GENOMIC DNA]</scope>
    <source>
        <strain evidence="2 3">NCTC12151</strain>
    </source>
</reference>
<name>A0A2X4U9L6_9GAMM</name>
<organism evidence="2 3">
    <name type="scientific">Leminorella richardii</name>
    <dbReference type="NCBI Taxonomy" id="158841"/>
    <lineage>
        <taxon>Bacteria</taxon>
        <taxon>Pseudomonadati</taxon>
        <taxon>Pseudomonadota</taxon>
        <taxon>Gammaproteobacteria</taxon>
        <taxon>Enterobacterales</taxon>
        <taxon>Budviciaceae</taxon>
        <taxon>Leminorella</taxon>
    </lineage>
</organism>
<evidence type="ECO:0000313" key="3">
    <source>
        <dbReference type="Proteomes" id="UP000249005"/>
    </source>
</evidence>
<dbReference type="AlphaFoldDB" id="A0A2X4U9L6"/>
<evidence type="ECO:0000313" key="2">
    <source>
        <dbReference type="EMBL" id="SQI35631.1"/>
    </source>
</evidence>
<gene>
    <name evidence="2" type="ORF">NCTC12151_00472</name>
</gene>
<dbReference type="Gene3D" id="3.40.1000.10">
    <property type="entry name" value="Mog1/PsbP, alpha/beta/alpha sandwich"/>
    <property type="match status" value="1"/>
</dbReference>
<evidence type="ECO:0000256" key="1">
    <source>
        <dbReference type="SAM" id="SignalP"/>
    </source>
</evidence>
<accession>A0A2X4U9L6</accession>
<protein>
    <recommendedName>
        <fullName evidence="4">PsbP C-terminal domain-containing protein</fullName>
    </recommendedName>
</protein>
<keyword evidence="1" id="KW-0732">Signal</keyword>
<proteinExistence type="predicted"/>
<dbReference type="RefSeq" id="WP_111739123.1">
    <property type="nucleotide sequence ID" value="NZ_LR698987.1"/>
</dbReference>
<sequence length="176" mass="20457">MNRLLSCFFSLFLIFPLFAQAENAFRIDLPSGEKLEVQAPDDWRKNEDKTPFDLQLLSGNERANSGIFYYYKSDLSESQTPAVVFQKQIEDMQSKRQNFREVEKARQETIGQKSVTYVLYKGERNDTAYYYYFTLVESSAHPDMFLVMVQVTFPSEWKINQPTLDAISASAKVLKE</sequence>
<keyword evidence="3" id="KW-1185">Reference proteome</keyword>
<evidence type="ECO:0008006" key="4">
    <source>
        <dbReference type="Google" id="ProtNLM"/>
    </source>
</evidence>